<dbReference type="EMBL" id="JAADJG010001170">
    <property type="protein sequence ID" value="KAF4423017.1"/>
    <property type="molecule type" value="Genomic_DNA"/>
</dbReference>
<feature type="transmembrane region" description="Helical" evidence="4">
    <location>
        <begin position="6"/>
        <end position="26"/>
    </location>
</feature>
<feature type="non-terminal residue" evidence="5">
    <location>
        <position position="247"/>
    </location>
</feature>
<accession>A0A8H4JF62</accession>
<reference evidence="5" key="1">
    <citation type="submission" date="2020-01" db="EMBL/GenBank/DDBJ databases">
        <title>Identification and distribution of gene clusters putatively required for synthesis of sphingolipid metabolism inhibitors in phylogenetically diverse species of the filamentous fungus Fusarium.</title>
        <authorList>
            <person name="Kim H.-S."/>
            <person name="Busman M."/>
            <person name="Brown D.W."/>
            <person name="Divon H."/>
            <person name="Uhlig S."/>
            <person name="Proctor R.H."/>
        </authorList>
    </citation>
    <scope>NUCLEOTIDE SEQUENCE</scope>
    <source>
        <strain evidence="5">NRRL 53441</strain>
    </source>
</reference>
<keyword evidence="4" id="KW-0472">Membrane</keyword>
<comment type="caution">
    <text evidence="5">The sequence shown here is derived from an EMBL/GenBank/DDBJ whole genome shotgun (WGS) entry which is preliminary data.</text>
</comment>
<evidence type="ECO:0000256" key="3">
    <source>
        <dbReference type="ARBA" id="ARBA00023002"/>
    </source>
</evidence>
<dbReference type="InterPro" id="IPR002347">
    <property type="entry name" value="SDR_fam"/>
</dbReference>
<dbReference type="Proteomes" id="UP000605986">
    <property type="component" value="Unassembled WGS sequence"/>
</dbReference>
<gene>
    <name evidence="5" type="ORF">F53441_14289</name>
</gene>
<dbReference type="FunFam" id="3.40.50.720:FF:000173">
    <property type="entry name" value="3-oxoacyl-[acyl-carrier protein] reductase"/>
    <property type="match status" value="1"/>
</dbReference>
<evidence type="ECO:0000313" key="5">
    <source>
        <dbReference type="EMBL" id="KAF4423017.1"/>
    </source>
</evidence>
<dbReference type="CDD" id="cd05233">
    <property type="entry name" value="SDR_c"/>
    <property type="match status" value="1"/>
</dbReference>
<proteinExistence type="inferred from homology"/>
<dbReference type="PROSITE" id="PS00061">
    <property type="entry name" value="ADH_SHORT"/>
    <property type="match status" value="1"/>
</dbReference>
<dbReference type="Pfam" id="PF13561">
    <property type="entry name" value="adh_short_C2"/>
    <property type="match status" value="1"/>
</dbReference>
<evidence type="ECO:0000256" key="2">
    <source>
        <dbReference type="ARBA" id="ARBA00022857"/>
    </source>
</evidence>
<evidence type="ECO:0000256" key="1">
    <source>
        <dbReference type="ARBA" id="ARBA00006484"/>
    </source>
</evidence>
<dbReference type="PANTHER" id="PTHR24321">
    <property type="entry name" value="DEHYDROGENASES, SHORT CHAIN"/>
    <property type="match status" value="1"/>
</dbReference>
<keyword evidence="4" id="KW-0812">Transmembrane</keyword>
<keyword evidence="3" id="KW-0560">Oxidoreductase</keyword>
<dbReference type="OrthoDB" id="1393670at2759"/>
<keyword evidence="2" id="KW-0521">NADP</keyword>
<sequence length="247" mass="25948">MSGVSGLRIIIAGGAIGVGAALSHLLGKQGAKLVIGDVNIKGAQLVAEDIVAQGGSADAIYFDLSKEDTIKNLMDAGAEKLGGLDGLVNMGADLRPETLGRDARVNDMITDVWQRTLQVNLIGYALLTKYSLPHFRRQGEGSIVNISSMAAYGSQPERPAYSASKAGVESLTRHTALIRGTDNIRVNAVAFGPIATAPMLEAAKEPVVNETLMRLPLGRMGQPDEAAQVVAFFLSNASSYVTGQVLE</sequence>
<dbReference type="InterPro" id="IPR020904">
    <property type="entry name" value="Sc_DH/Rdtase_CS"/>
</dbReference>
<evidence type="ECO:0000256" key="4">
    <source>
        <dbReference type="SAM" id="Phobius"/>
    </source>
</evidence>
<protein>
    <submittedName>
        <fullName evidence="5">Short-chain dehydrogenase reductase sdr</fullName>
    </submittedName>
</protein>
<dbReference type="PANTHER" id="PTHR24321:SF8">
    <property type="entry name" value="ESTRADIOL 17-BETA-DEHYDROGENASE 8-RELATED"/>
    <property type="match status" value="1"/>
</dbReference>
<keyword evidence="4" id="KW-1133">Transmembrane helix</keyword>
<evidence type="ECO:0000313" key="6">
    <source>
        <dbReference type="Proteomes" id="UP000605986"/>
    </source>
</evidence>
<name>A0A8H4JF62_9HYPO</name>
<dbReference type="SUPFAM" id="SSF51735">
    <property type="entry name" value="NAD(P)-binding Rossmann-fold domains"/>
    <property type="match status" value="1"/>
</dbReference>
<dbReference type="Gene3D" id="3.40.50.720">
    <property type="entry name" value="NAD(P)-binding Rossmann-like Domain"/>
    <property type="match status" value="1"/>
</dbReference>
<comment type="similarity">
    <text evidence="1">Belongs to the short-chain dehydrogenases/reductases (SDR) family.</text>
</comment>
<dbReference type="PRINTS" id="PR00081">
    <property type="entry name" value="GDHRDH"/>
</dbReference>
<dbReference type="InterPro" id="IPR036291">
    <property type="entry name" value="NAD(P)-bd_dom_sf"/>
</dbReference>
<dbReference type="AlphaFoldDB" id="A0A8H4JF62"/>
<keyword evidence="6" id="KW-1185">Reference proteome</keyword>
<organism evidence="5 6">
    <name type="scientific">Fusarium austroafricanum</name>
    <dbReference type="NCBI Taxonomy" id="2364996"/>
    <lineage>
        <taxon>Eukaryota</taxon>
        <taxon>Fungi</taxon>
        <taxon>Dikarya</taxon>
        <taxon>Ascomycota</taxon>
        <taxon>Pezizomycotina</taxon>
        <taxon>Sordariomycetes</taxon>
        <taxon>Hypocreomycetidae</taxon>
        <taxon>Hypocreales</taxon>
        <taxon>Nectriaceae</taxon>
        <taxon>Fusarium</taxon>
        <taxon>Fusarium concolor species complex</taxon>
    </lineage>
</organism>
<dbReference type="GO" id="GO:0016491">
    <property type="term" value="F:oxidoreductase activity"/>
    <property type="evidence" value="ECO:0007669"/>
    <property type="project" value="UniProtKB-KW"/>
</dbReference>
<dbReference type="PRINTS" id="PR00080">
    <property type="entry name" value="SDRFAMILY"/>
</dbReference>